<evidence type="ECO:0000313" key="1">
    <source>
        <dbReference type="EnsemblMetazoa" id="SMAR013286-PA"/>
    </source>
</evidence>
<dbReference type="EnsemblMetazoa" id="SMAR013286-RA">
    <property type="protein sequence ID" value="SMAR013286-PA"/>
    <property type="gene ID" value="SMAR013286"/>
</dbReference>
<dbReference type="AlphaFoldDB" id="T1JHF5"/>
<reference evidence="1" key="2">
    <citation type="submission" date="2015-02" db="UniProtKB">
        <authorList>
            <consortium name="EnsemblMetazoa"/>
        </authorList>
    </citation>
    <scope>IDENTIFICATION</scope>
</reference>
<reference evidence="2" key="1">
    <citation type="submission" date="2011-05" db="EMBL/GenBank/DDBJ databases">
        <authorList>
            <person name="Richards S.R."/>
            <person name="Qu J."/>
            <person name="Jiang H."/>
            <person name="Jhangiani S.N."/>
            <person name="Agravi P."/>
            <person name="Goodspeed R."/>
            <person name="Gross S."/>
            <person name="Mandapat C."/>
            <person name="Jackson L."/>
            <person name="Mathew T."/>
            <person name="Pu L."/>
            <person name="Thornton R."/>
            <person name="Saada N."/>
            <person name="Wilczek-Boney K.B."/>
            <person name="Lee S."/>
            <person name="Kovar C."/>
            <person name="Wu Y."/>
            <person name="Scherer S.E."/>
            <person name="Worley K.C."/>
            <person name="Muzny D.M."/>
            <person name="Gibbs R."/>
        </authorList>
    </citation>
    <scope>NUCLEOTIDE SEQUENCE</scope>
    <source>
        <strain evidence="2">Brora</strain>
    </source>
</reference>
<name>T1JHF5_STRMM</name>
<evidence type="ECO:0000313" key="2">
    <source>
        <dbReference type="Proteomes" id="UP000014500"/>
    </source>
</evidence>
<protein>
    <submittedName>
        <fullName evidence="1">Uncharacterized protein</fullName>
    </submittedName>
</protein>
<proteinExistence type="predicted"/>
<dbReference type="EMBL" id="JH432001">
    <property type="status" value="NOT_ANNOTATED_CDS"/>
    <property type="molecule type" value="Genomic_DNA"/>
</dbReference>
<sequence>MTLMYCWSAQCRYLPSRADNTRAEEIREILREMLDNDVEKTEFAKRFMVKRDAHHSRNLIMDPAPVKT</sequence>
<organism evidence="1 2">
    <name type="scientific">Strigamia maritima</name>
    <name type="common">European centipede</name>
    <name type="synonym">Geophilus maritimus</name>
    <dbReference type="NCBI Taxonomy" id="126957"/>
    <lineage>
        <taxon>Eukaryota</taxon>
        <taxon>Metazoa</taxon>
        <taxon>Ecdysozoa</taxon>
        <taxon>Arthropoda</taxon>
        <taxon>Myriapoda</taxon>
        <taxon>Chilopoda</taxon>
        <taxon>Pleurostigmophora</taxon>
        <taxon>Geophilomorpha</taxon>
        <taxon>Linotaeniidae</taxon>
        <taxon>Strigamia</taxon>
    </lineage>
</organism>
<dbReference type="HOGENOM" id="CLU_2797192_0_0_1"/>
<accession>T1JHF5</accession>
<keyword evidence="2" id="KW-1185">Reference proteome</keyword>
<dbReference type="Proteomes" id="UP000014500">
    <property type="component" value="Unassembled WGS sequence"/>
</dbReference>